<proteinExistence type="predicted"/>
<accession>A0A9D4K1A6</accession>
<dbReference type="EMBL" id="JAIWYP010000005">
    <property type="protein sequence ID" value="KAH3827838.1"/>
    <property type="molecule type" value="Genomic_DNA"/>
</dbReference>
<sequence>MIEMPCNFLIFAQEPTRSDILWEQAVADPEKFEFFTLVEKECGRWRTYRINFYHYVAIFKLTCLKGSPSVSSLIVNVILALTSSTSWPSDI</sequence>
<keyword evidence="2" id="KW-1185">Reference proteome</keyword>
<organism evidence="1 2">
    <name type="scientific">Dreissena polymorpha</name>
    <name type="common">Zebra mussel</name>
    <name type="synonym">Mytilus polymorpha</name>
    <dbReference type="NCBI Taxonomy" id="45954"/>
    <lineage>
        <taxon>Eukaryota</taxon>
        <taxon>Metazoa</taxon>
        <taxon>Spiralia</taxon>
        <taxon>Lophotrochozoa</taxon>
        <taxon>Mollusca</taxon>
        <taxon>Bivalvia</taxon>
        <taxon>Autobranchia</taxon>
        <taxon>Heteroconchia</taxon>
        <taxon>Euheterodonta</taxon>
        <taxon>Imparidentia</taxon>
        <taxon>Neoheterodontei</taxon>
        <taxon>Myida</taxon>
        <taxon>Dreissenoidea</taxon>
        <taxon>Dreissenidae</taxon>
        <taxon>Dreissena</taxon>
    </lineage>
</organism>
<comment type="caution">
    <text evidence="1">The sequence shown here is derived from an EMBL/GenBank/DDBJ whole genome shotgun (WGS) entry which is preliminary data.</text>
</comment>
<evidence type="ECO:0000313" key="2">
    <source>
        <dbReference type="Proteomes" id="UP000828390"/>
    </source>
</evidence>
<evidence type="ECO:0000313" key="1">
    <source>
        <dbReference type="EMBL" id="KAH3827838.1"/>
    </source>
</evidence>
<dbReference type="AlphaFoldDB" id="A0A9D4K1A6"/>
<reference evidence="1" key="2">
    <citation type="submission" date="2020-11" db="EMBL/GenBank/DDBJ databases">
        <authorList>
            <person name="McCartney M.A."/>
            <person name="Auch B."/>
            <person name="Kono T."/>
            <person name="Mallez S."/>
            <person name="Becker A."/>
            <person name="Gohl D.M."/>
            <person name="Silverstein K.A.T."/>
            <person name="Koren S."/>
            <person name="Bechman K.B."/>
            <person name="Herman A."/>
            <person name="Abrahante J.E."/>
            <person name="Garbe J."/>
        </authorList>
    </citation>
    <scope>NUCLEOTIDE SEQUENCE</scope>
    <source>
        <strain evidence="1">Duluth1</strain>
        <tissue evidence="1">Whole animal</tissue>
    </source>
</reference>
<gene>
    <name evidence="1" type="ORF">DPMN_129781</name>
</gene>
<protein>
    <submittedName>
        <fullName evidence="1">Uncharacterized protein</fullName>
    </submittedName>
</protein>
<name>A0A9D4K1A6_DREPO</name>
<dbReference type="Proteomes" id="UP000828390">
    <property type="component" value="Unassembled WGS sequence"/>
</dbReference>
<reference evidence="1" key="1">
    <citation type="journal article" date="2019" name="bioRxiv">
        <title>The Genome of the Zebra Mussel, Dreissena polymorpha: A Resource for Invasive Species Research.</title>
        <authorList>
            <person name="McCartney M.A."/>
            <person name="Auch B."/>
            <person name="Kono T."/>
            <person name="Mallez S."/>
            <person name="Zhang Y."/>
            <person name="Obille A."/>
            <person name="Becker A."/>
            <person name="Abrahante J.E."/>
            <person name="Garbe J."/>
            <person name="Badalamenti J.P."/>
            <person name="Herman A."/>
            <person name="Mangelson H."/>
            <person name="Liachko I."/>
            <person name="Sullivan S."/>
            <person name="Sone E.D."/>
            <person name="Koren S."/>
            <person name="Silverstein K.A.T."/>
            <person name="Beckman K.B."/>
            <person name="Gohl D.M."/>
        </authorList>
    </citation>
    <scope>NUCLEOTIDE SEQUENCE</scope>
    <source>
        <strain evidence="1">Duluth1</strain>
        <tissue evidence="1">Whole animal</tissue>
    </source>
</reference>